<organism evidence="2">
    <name type="scientific">marine sediment metagenome</name>
    <dbReference type="NCBI Taxonomy" id="412755"/>
    <lineage>
        <taxon>unclassified sequences</taxon>
        <taxon>metagenomes</taxon>
        <taxon>ecological metagenomes</taxon>
    </lineage>
</organism>
<evidence type="ECO:0000313" key="2">
    <source>
        <dbReference type="EMBL" id="GAG75139.1"/>
    </source>
</evidence>
<dbReference type="SUPFAM" id="SSF103473">
    <property type="entry name" value="MFS general substrate transporter"/>
    <property type="match status" value="1"/>
</dbReference>
<accession>X0ZZZ7</accession>
<dbReference type="AlphaFoldDB" id="X0ZZZ7"/>
<feature type="non-terminal residue" evidence="2">
    <location>
        <position position="1"/>
    </location>
</feature>
<dbReference type="InterPro" id="IPR036259">
    <property type="entry name" value="MFS_trans_sf"/>
</dbReference>
<name>X0ZZZ7_9ZZZZ</name>
<comment type="caution">
    <text evidence="2">The sequence shown here is derived from an EMBL/GenBank/DDBJ whole genome shotgun (WGS) entry which is preliminary data.</text>
</comment>
<evidence type="ECO:0000256" key="1">
    <source>
        <dbReference type="SAM" id="Phobius"/>
    </source>
</evidence>
<keyword evidence="1" id="KW-1133">Transmembrane helix</keyword>
<proteinExistence type="predicted"/>
<reference evidence="2" key="1">
    <citation type="journal article" date="2014" name="Front. Microbiol.">
        <title>High frequency of phylogenetically diverse reductive dehalogenase-homologous genes in deep subseafloor sedimentary metagenomes.</title>
        <authorList>
            <person name="Kawai M."/>
            <person name="Futagami T."/>
            <person name="Toyoda A."/>
            <person name="Takaki Y."/>
            <person name="Nishi S."/>
            <person name="Hori S."/>
            <person name="Arai W."/>
            <person name="Tsubouchi T."/>
            <person name="Morono Y."/>
            <person name="Uchiyama I."/>
            <person name="Ito T."/>
            <person name="Fujiyama A."/>
            <person name="Inagaki F."/>
            <person name="Takami H."/>
        </authorList>
    </citation>
    <scope>NUCLEOTIDE SEQUENCE</scope>
    <source>
        <strain evidence="2">Expedition CK06-06</strain>
    </source>
</reference>
<feature type="transmembrane region" description="Helical" evidence="1">
    <location>
        <begin position="103"/>
        <end position="122"/>
    </location>
</feature>
<keyword evidence="1" id="KW-0472">Membrane</keyword>
<gene>
    <name evidence="2" type="ORF">S01H4_34818</name>
</gene>
<sequence length="153" mass="17060">SLMITQGQLGLLIPLIGYIIVSFLGGIMGGFNHTLMTLSMDEDELKTGVRRENTFLGVNALFTKPGDSIGPIIATVILGITNYMRDTPAILQPEAALAGIKTIFLLIPAVFTIISLIFMYFYPIHGEYKTKLYDEIEKLHQKKIDQLTEKRNL</sequence>
<evidence type="ECO:0008006" key="3">
    <source>
        <dbReference type="Google" id="ProtNLM"/>
    </source>
</evidence>
<keyword evidence="1" id="KW-0812">Transmembrane</keyword>
<protein>
    <recommendedName>
        <fullName evidence="3">MFS transporter</fullName>
    </recommendedName>
</protein>
<dbReference type="EMBL" id="BART01018443">
    <property type="protein sequence ID" value="GAG75139.1"/>
    <property type="molecule type" value="Genomic_DNA"/>
</dbReference>
<feature type="transmembrane region" description="Helical" evidence="1">
    <location>
        <begin position="12"/>
        <end position="31"/>
    </location>
</feature>
<dbReference type="Pfam" id="PF13347">
    <property type="entry name" value="MFS_2"/>
    <property type="match status" value="1"/>
</dbReference>